<dbReference type="PRINTS" id="PR00420">
    <property type="entry name" value="RNGMNOXGNASE"/>
</dbReference>
<evidence type="ECO:0000256" key="1">
    <source>
        <dbReference type="ARBA" id="ARBA00022630"/>
    </source>
</evidence>
<dbReference type="RefSeq" id="WP_085162845.1">
    <property type="nucleotide sequence ID" value="NZ_AP022581.1"/>
</dbReference>
<dbReference type="Proteomes" id="UP000466396">
    <property type="component" value="Chromosome"/>
</dbReference>
<dbReference type="InterPro" id="IPR002938">
    <property type="entry name" value="FAD-bd"/>
</dbReference>
<dbReference type="Pfam" id="PF21274">
    <property type="entry name" value="Rng_hyd_C"/>
    <property type="match status" value="1"/>
</dbReference>
<dbReference type="EMBL" id="AP022581">
    <property type="protein sequence ID" value="BBX96237.1"/>
    <property type="molecule type" value="Genomic_DNA"/>
</dbReference>
<dbReference type="GO" id="GO:0071949">
    <property type="term" value="F:FAD binding"/>
    <property type="evidence" value="ECO:0007669"/>
    <property type="project" value="InterPro"/>
</dbReference>
<dbReference type="AlphaFoldDB" id="A0A1X1XMQ1"/>
<keyword evidence="4" id="KW-0503">Monooxygenase</keyword>
<protein>
    <submittedName>
        <fullName evidence="4">2,4-dichlorophenol 6-monooxygenase</fullName>
    </submittedName>
</protein>
<dbReference type="Gene3D" id="3.50.50.60">
    <property type="entry name" value="FAD/NAD(P)-binding domain"/>
    <property type="match status" value="1"/>
</dbReference>
<dbReference type="GO" id="GO:0016709">
    <property type="term" value="F:oxidoreductase activity, acting on paired donors, with incorporation or reduction of molecular oxygen, NAD(P)H as one donor, and incorporation of one atom of oxygen"/>
    <property type="evidence" value="ECO:0007669"/>
    <property type="project" value="UniProtKB-ARBA"/>
</dbReference>
<dbReference type="OrthoDB" id="8670884at2"/>
<evidence type="ECO:0000313" key="4">
    <source>
        <dbReference type="EMBL" id="BBX96237.1"/>
    </source>
</evidence>
<dbReference type="GO" id="GO:0006744">
    <property type="term" value="P:ubiquinone biosynthetic process"/>
    <property type="evidence" value="ECO:0007669"/>
    <property type="project" value="TreeGrafter"/>
</dbReference>
<keyword evidence="1" id="KW-0285">Flavoprotein</keyword>
<keyword evidence="5" id="KW-1185">Reference proteome</keyword>
<evidence type="ECO:0000256" key="2">
    <source>
        <dbReference type="ARBA" id="ARBA00022827"/>
    </source>
</evidence>
<dbReference type="PANTHER" id="PTHR43004">
    <property type="entry name" value="TRK SYSTEM POTASSIUM UPTAKE PROTEIN"/>
    <property type="match status" value="1"/>
</dbReference>
<accession>A0A1X1XMQ1</accession>
<dbReference type="Gene3D" id="3.30.9.10">
    <property type="entry name" value="D-Amino Acid Oxidase, subunit A, domain 2"/>
    <property type="match status" value="1"/>
</dbReference>
<proteinExistence type="predicted"/>
<keyword evidence="2" id="KW-0274">FAD</keyword>
<dbReference type="STRING" id="169765.AWC15_09230"/>
<organism evidence="4 5">
    <name type="scientific">Mycobacterium lacus</name>
    <dbReference type="NCBI Taxonomy" id="169765"/>
    <lineage>
        <taxon>Bacteria</taxon>
        <taxon>Bacillati</taxon>
        <taxon>Actinomycetota</taxon>
        <taxon>Actinomycetes</taxon>
        <taxon>Mycobacteriales</taxon>
        <taxon>Mycobacteriaceae</taxon>
        <taxon>Mycobacterium</taxon>
    </lineage>
</organism>
<gene>
    <name evidence="4" type="ORF">MLAC_15310</name>
</gene>
<dbReference type="InterPro" id="IPR036188">
    <property type="entry name" value="FAD/NAD-bd_sf"/>
</dbReference>
<feature type="compositionally biased region" description="Polar residues" evidence="3">
    <location>
        <begin position="468"/>
        <end position="478"/>
    </location>
</feature>
<dbReference type="SUPFAM" id="SSF51905">
    <property type="entry name" value="FAD/NAD(P)-binding domain"/>
    <property type="match status" value="1"/>
</dbReference>
<dbReference type="PANTHER" id="PTHR43004:SF6">
    <property type="entry name" value="FAD_NAD(P)-BINDING OXIDOREDUCTASE FAMILY PROTEIN"/>
    <property type="match status" value="1"/>
</dbReference>
<dbReference type="InterPro" id="IPR050641">
    <property type="entry name" value="RIFMO-like"/>
</dbReference>
<name>A0A1X1XMQ1_9MYCO</name>
<dbReference type="KEGG" id="mlj:MLAC_15310"/>
<feature type="region of interest" description="Disordered" evidence="3">
    <location>
        <begin position="461"/>
        <end position="482"/>
    </location>
</feature>
<keyword evidence="4" id="KW-0560">Oxidoreductase</keyword>
<dbReference type="Gene3D" id="3.40.30.120">
    <property type="match status" value="1"/>
</dbReference>
<dbReference type="Pfam" id="PF01494">
    <property type="entry name" value="FAD_binding_3"/>
    <property type="match status" value="1"/>
</dbReference>
<evidence type="ECO:0000256" key="3">
    <source>
        <dbReference type="SAM" id="MobiDB-lite"/>
    </source>
</evidence>
<evidence type="ECO:0000313" key="5">
    <source>
        <dbReference type="Proteomes" id="UP000466396"/>
    </source>
</evidence>
<sequence length="604" mass="66579">MADNQIVIVGGGSTGCTLALLLARLGVASVVAERREEPLFHPAAHVINARSLEIWRQASASLAEKIFALATPFEKLGSIRWCCGLLDPPLGEIDVTSDAELVARLKSYSPFLISHVGQHLLMPVLWAALEREPLVDFRRGTSVERVRETSDGIVVDIQPRLGLSDRVAARYVVAADGANSVLREHAGIGMTGKILARIGSVFFHAPRLFDGDTPTPLLTWIYQPRFCGALIPHANDDYVLMTPYLHRRQAVVRDSAAFWNQTLREVLGTARGFAVHSTNTWTMTSQIAERFRRGRLLLAGDAAHRFPPAGGFGLNSGVQDAQNLAWKMAAVVKGHAHAALLDTYDPERRPVVERFAQQSVRNYFRLDEVTAPLGITNRAMCRATEAVASPPLAWLPDRLLGLACDRATKMQTKRTRMLLAGDARARRLRTQIAALIPGQLEHFVFQGLEFGYTYRGPLIAPESGETPPDQSTIVTYRPTTRPGARLPHASVLHEGRPVSVHDTLCSEGLTLFTASAPQWTAALRKQQHPATLPVMVRDLAAAEPRDQGHLLALFEVGRQGAVLVRPDGHVAWRTTKPAPGGSADLRQFLEQRWLPYWQRTHRKA</sequence>
<reference evidence="4 5" key="1">
    <citation type="journal article" date="2019" name="Emerg. Microbes Infect.">
        <title>Comprehensive subspecies identification of 175 nontuberculous mycobacteria species based on 7547 genomic profiles.</title>
        <authorList>
            <person name="Matsumoto Y."/>
            <person name="Kinjo T."/>
            <person name="Motooka D."/>
            <person name="Nabeya D."/>
            <person name="Jung N."/>
            <person name="Uechi K."/>
            <person name="Horii T."/>
            <person name="Iida T."/>
            <person name="Fujita J."/>
            <person name="Nakamura S."/>
        </authorList>
    </citation>
    <scope>NUCLEOTIDE SEQUENCE [LARGE SCALE GENOMIC DNA]</scope>
    <source>
        <strain evidence="4 5">JCM 15657</strain>
    </source>
</reference>